<feature type="compositionally biased region" description="Polar residues" evidence="1">
    <location>
        <begin position="1"/>
        <end position="15"/>
    </location>
</feature>
<organism evidence="2 3">
    <name type="scientific">Streptosporangium vulgare</name>
    <dbReference type="NCBI Taxonomy" id="46190"/>
    <lineage>
        <taxon>Bacteria</taxon>
        <taxon>Bacillati</taxon>
        <taxon>Actinomycetota</taxon>
        <taxon>Actinomycetes</taxon>
        <taxon>Streptosporangiales</taxon>
        <taxon>Streptosporangiaceae</taxon>
        <taxon>Streptosporangium</taxon>
    </lineage>
</organism>
<dbReference type="Proteomes" id="UP001589610">
    <property type="component" value="Unassembled WGS sequence"/>
</dbReference>
<protein>
    <submittedName>
        <fullName evidence="2">Uncharacterized protein</fullName>
    </submittedName>
</protein>
<reference evidence="2 3" key="1">
    <citation type="submission" date="2024-09" db="EMBL/GenBank/DDBJ databases">
        <authorList>
            <person name="Sun Q."/>
            <person name="Mori K."/>
        </authorList>
    </citation>
    <scope>NUCLEOTIDE SEQUENCE [LARGE SCALE GENOMIC DNA]</scope>
    <source>
        <strain evidence="2 3">JCM 3028</strain>
    </source>
</reference>
<feature type="region of interest" description="Disordered" evidence="1">
    <location>
        <begin position="1"/>
        <end position="37"/>
    </location>
</feature>
<sequence>MDHVTWQSESGSYRISLSGGKPQKIAPTPSPSAERLDPDVRFMNCGAEWCAGEMMPDSYQLSTVVIQRRNGSGRTTLPAAGEGPLIHDRFGLFGLPYVHGVEVNFSVKDSGSSALLYDRCTARSAWVGVRHETEGSNAIGQGVSGPEAPILFWRERDNRYTVLDLSRISDQPCRN</sequence>
<gene>
    <name evidence="2" type="ORF">ACFFRH_10185</name>
</gene>
<evidence type="ECO:0000256" key="1">
    <source>
        <dbReference type="SAM" id="MobiDB-lite"/>
    </source>
</evidence>
<proteinExistence type="predicted"/>
<accession>A0ABV5TBP7</accession>
<dbReference type="RefSeq" id="WP_344745416.1">
    <property type="nucleotide sequence ID" value="NZ_BAAAWW010000064.1"/>
</dbReference>
<name>A0ABV5TBP7_9ACTN</name>
<evidence type="ECO:0000313" key="3">
    <source>
        <dbReference type="Proteomes" id="UP001589610"/>
    </source>
</evidence>
<evidence type="ECO:0000313" key="2">
    <source>
        <dbReference type="EMBL" id="MFB9675855.1"/>
    </source>
</evidence>
<dbReference type="EMBL" id="JBHMBS010000004">
    <property type="protein sequence ID" value="MFB9675855.1"/>
    <property type="molecule type" value="Genomic_DNA"/>
</dbReference>
<keyword evidence="3" id="KW-1185">Reference proteome</keyword>
<comment type="caution">
    <text evidence="2">The sequence shown here is derived from an EMBL/GenBank/DDBJ whole genome shotgun (WGS) entry which is preliminary data.</text>
</comment>